<comment type="caution">
    <text evidence="1">The sequence shown here is derived from an EMBL/GenBank/DDBJ whole genome shotgun (WGS) entry which is preliminary data.</text>
</comment>
<organism evidence="1 2">
    <name type="scientific">Halocaridina rubra</name>
    <name type="common">Hawaiian red shrimp</name>
    <dbReference type="NCBI Taxonomy" id="373956"/>
    <lineage>
        <taxon>Eukaryota</taxon>
        <taxon>Metazoa</taxon>
        <taxon>Ecdysozoa</taxon>
        <taxon>Arthropoda</taxon>
        <taxon>Crustacea</taxon>
        <taxon>Multicrustacea</taxon>
        <taxon>Malacostraca</taxon>
        <taxon>Eumalacostraca</taxon>
        <taxon>Eucarida</taxon>
        <taxon>Decapoda</taxon>
        <taxon>Pleocyemata</taxon>
        <taxon>Caridea</taxon>
        <taxon>Atyoidea</taxon>
        <taxon>Atyidae</taxon>
        <taxon>Halocaridina</taxon>
    </lineage>
</organism>
<sequence>SGLQGIGFNSCSSSFPIFPLVLPSISDSHTVSKAEPKLRDGGHFRGVKTTSGFSLSFFAILSAELLGTDSILRVL</sequence>
<reference evidence="1 2" key="1">
    <citation type="submission" date="2023-11" db="EMBL/GenBank/DDBJ databases">
        <title>Halocaridina rubra genome assembly.</title>
        <authorList>
            <person name="Smith C."/>
        </authorList>
    </citation>
    <scope>NUCLEOTIDE SEQUENCE [LARGE SCALE GENOMIC DNA]</scope>
    <source>
        <strain evidence="1">EP-1</strain>
        <tissue evidence="1">Whole</tissue>
    </source>
</reference>
<evidence type="ECO:0000313" key="1">
    <source>
        <dbReference type="EMBL" id="KAK7085886.1"/>
    </source>
</evidence>
<gene>
    <name evidence="1" type="ORF">SK128_007275</name>
</gene>
<name>A0AAN8XNB4_HALRR</name>
<accession>A0AAN8XNB4</accession>
<evidence type="ECO:0000313" key="2">
    <source>
        <dbReference type="Proteomes" id="UP001381693"/>
    </source>
</evidence>
<protein>
    <submittedName>
        <fullName evidence="1">Uncharacterized protein</fullName>
    </submittedName>
</protein>
<feature type="non-terminal residue" evidence="1">
    <location>
        <position position="1"/>
    </location>
</feature>
<feature type="non-terminal residue" evidence="1">
    <location>
        <position position="75"/>
    </location>
</feature>
<proteinExistence type="predicted"/>
<dbReference type="AlphaFoldDB" id="A0AAN8XNB4"/>
<keyword evidence="2" id="KW-1185">Reference proteome</keyword>
<dbReference type="Proteomes" id="UP001381693">
    <property type="component" value="Unassembled WGS sequence"/>
</dbReference>
<dbReference type="EMBL" id="JAXCGZ010000503">
    <property type="protein sequence ID" value="KAK7085886.1"/>
    <property type="molecule type" value="Genomic_DNA"/>
</dbReference>